<dbReference type="GO" id="GO:0006534">
    <property type="term" value="P:cysteine metabolic process"/>
    <property type="evidence" value="ECO:0007669"/>
    <property type="project" value="UniProtKB-ARBA"/>
</dbReference>
<dbReference type="FunFam" id="3.40.50.1100:FF:000118">
    <property type="entry name" value="Related to CYS4-cystathionine beta-synthase"/>
    <property type="match status" value="1"/>
</dbReference>
<evidence type="ECO:0000313" key="5">
    <source>
        <dbReference type="EMBL" id="KFJ04121.1"/>
    </source>
</evidence>
<dbReference type="SUPFAM" id="SSF53686">
    <property type="entry name" value="Tryptophan synthase beta subunit-like PLP-dependent enzymes"/>
    <property type="match status" value="1"/>
</dbReference>
<evidence type="ECO:0000256" key="2">
    <source>
        <dbReference type="ARBA" id="ARBA00007103"/>
    </source>
</evidence>
<dbReference type="STRING" id="77635.BISU_1159"/>
<evidence type="ECO:0000256" key="3">
    <source>
        <dbReference type="ARBA" id="ARBA00022898"/>
    </source>
</evidence>
<comment type="similarity">
    <text evidence="2">Belongs to the cysteine synthase/cystathionine beta-synthase family.</text>
</comment>
<keyword evidence="6" id="KW-1185">Reference proteome</keyword>
<protein>
    <submittedName>
        <fullName evidence="5">Cystathionine beta-synthase</fullName>
        <ecNumber evidence="5">4.2.1.22</ecNumber>
    </submittedName>
</protein>
<proteinExistence type="inferred from homology"/>
<dbReference type="PANTHER" id="PTHR10314">
    <property type="entry name" value="CYSTATHIONINE BETA-SYNTHASE"/>
    <property type="match status" value="1"/>
</dbReference>
<comment type="cofactor">
    <cofactor evidence="1">
        <name>pyridoxal 5'-phosphate</name>
        <dbReference type="ChEBI" id="CHEBI:597326"/>
    </cofactor>
</comment>
<dbReference type="CDD" id="cd01561">
    <property type="entry name" value="CBS_like"/>
    <property type="match status" value="1"/>
</dbReference>
<keyword evidence="3" id="KW-0663">Pyridoxal phosphate</keyword>
<dbReference type="InterPro" id="IPR050214">
    <property type="entry name" value="Cys_Synth/Cystath_Beta-Synth"/>
</dbReference>
<evidence type="ECO:0000259" key="4">
    <source>
        <dbReference type="Pfam" id="PF00291"/>
    </source>
</evidence>
<evidence type="ECO:0000256" key="1">
    <source>
        <dbReference type="ARBA" id="ARBA00001933"/>
    </source>
</evidence>
<organism evidence="5 6">
    <name type="scientific">Bifidobacterium subtile</name>
    <dbReference type="NCBI Taxonomy" id="77635"/>
    <lineage>
        <taxon>Bacteria</taxon>
        <taxon>Bacillati</taxon>
        <taxon>Actinomycetota</taxon>
        <taxon>Actinomycetes</taxon>
        <taxon>Bifidobacteriales</taxon>
        <taxon>Bifidobacteriaceae</taxon>
        <taxon>Bifidobacterium</taxon>
    </lineage>
</organism>
<dbReference type="FunFam" id="3.40.50.1100:FF:000003">
    <property type="entry name" value="Cystathionine beta-synthase"/>
    <property type="match status" value="1"/>
</dbReference>
<comment type="caution">
    <text evidence="5">The sequence shown here is derived from an EMBL/GenBank/DDBJ whole genome shotgun (WGS) entry which is preliminary data.</text>
</comment>
<dbReference type="InterPro" id="IPR036052">
    <property type="entry name" value="TrpB-like_PALP_sf"/>
</dbReference>
<sequence length="402" mass="42680">MMTIPATIDFTIHSVADEPADDSSYASVSDAHFADTRSGGIASSVTELIGDTPLVRLNRVASDVDATIAVKVEYLNPGGSSKDRIAQRIIEAAERSGQLKPGGVIVEPTSGNTGVGLALVAQQRGYRTIFVLPDKVSESKRAVLRAYSAEVVVTPTNVEPQDPRSYYQVSDRLARTIPGAFKPNQYSNENGPLSHYETTGPEIWRDSEHRVTHFVAGIGTGGTISGTGRYLKEVSDGAVTVVGADPEGSIYSDPANVHVYDIEGVGEDFYPKAFDQSIPDSIVQISDEQAFLMTRRLAREEGLLVGGSSGMAVAAAVQYARDHHLAADDLVVVLLPDSGRGYLDKIFDDEWMRAHGYADVVEATTPEPLVGADGEVRVPANVIGGTGTDVASDAKEASSVTA</sequence>
<dbReference type="eggNOG" id="COG0031">
    <property type="taxonomic scope" value="Bacteria"/>
</dbReference>
<feature type="domain" description="Tryptophan synthase beta chain-like PALP" evidence="4">
    <location>
        <begin position="45"/>
        <end position="337"/>
    </location>
</feature>
<dbReference type="Proteomes" id="UP000029055">
    <property type="component" value="Unassembled WGS sequence"/>
</dbReference>
<dbReference type="EC" id="4.2.1.22" evidence="5"/>
<dbReference type="GO" id="GO:0009069">
    <property type="term" value="P:serine family amino acid metabolic process"/>
    <property type="evidence" value="ECO:0007669"/>
    <property type="project" value="UniProtKB-ARBA"/>
</dbReference>
<evidence type="ECO:0000313" key="6">
    <source>
        <dbReference type="Proteomes" id="UP000029055"/>
    </source>
</evidence>
<keyword evidence="5" id="KW-0456">Lyase</keyword>
<dbReference type="GO" id="GO:0004122">
    <property type="term" value="F:cystathionine beta-synthase activity"/>
    <property type="evidence" value="ECO:0007669"/>
    <property type="project" value="UniProtKB-EC"/>
</dbReference>
<dbReference type="EMBL" id="JGZR01000005">
    <property type="protein sequence ID" value="KFJ04121.1"/>
    <property type="molecule type" value="Genomic_DNA"/>
</dbReference>
<accession>A0A087E8M0</accession>
<dbReference type="GO" id="GO:0044272">
    <property type="term" value="P:sulfur compound biosynthetic process"/>
    <property type="evidence" value="ECO:0007669"/>
    <property type="project" value="UniProtKB-ARBA"/>
</dbReference>
<dbReference type="Gene3D" id="3.40.50.1100">
    <property type="match status" value="2"/>
</dbReference>
<dbReference type="InterPro" id="IPR001926">
    <property type="entry name" value="TrpB-like_PALP"/>
</dbReference>
<gene>
    <name evidence="5" type="ORF">BISU_1159</name>
</gene>
<name>A0A087E8M0_9BIFI</name>
<dbReference type="Pfam" id="PF00291">
    <property type="entry name" value="PALP"/>
    <property type="match status" value="1"/>
</dbReference>
<reference evidence="5 6" key="1">
    <citation type="submission" date="2014-03" db="EMBL/GenBank/DDBJ databases">
        <title>Genomics of Bifidobacteria.</title>
        <authorList>
            <person name="Ventura M."/>
            <person name="Milani C."/>
            <person name="Lugli G.A."/>
        </authorList>
    </citation>
    <scope>NUCLEOTIDE SEQUENCE [LARGE SCALE GENOMIC DNA]</scope>
    <source>
        <strain evidence="5 6">LMG 11597</strain>
    </source>
</reference>
<dbReference type="AlphaFoldDB" id="A0A087E8M0"/>